<dbReference type="Pfam" id="PF09038">
    <property type="entry name" value="53-BP1_Tudor"/>
    <property type="match status" value="1"/>
</dbReference>
<reference evidence="3 4" key="2">
    <citation type="submission" date="2018-11" db="EMBL/GenBank/DDBJ databases">
        <authorList>
            <consortium name="Pathogen Informatics"/>
        </authorList>
    </citation>
    <scope>NUCLEOTIDE SEQUENCE [LARGE SCALE GENOMIC DNA]</scope>
</reference>
<evidence type="ECO:0000313" key="5">
    <source>
        <dbReference type="WBParaSite" id="TASK_0000878901-mRNA-1"/>
    </source>
</evidence>
<dbReference type="CDD" id="cd17724">
    <property type="entry name" value="BRCT_p53bp1_rpt2"/>
    <property type="match status" value="1"/>
</dbReference>
<dbReference type="Proteomes" id="UP000282613">
    <property type="component" value="Unassembled WGS sequence"/>
</dbReference>
<organism evidence="5">
    <name type="scientific">Taenia asiatica</name>
    <name type="common">Asian tapeworm</name>
    <dbReference type="NCBI Taxonomy" id="60517"/>
    <lineage>
        <taxon>Eukaryota</taxon>
        <taxon>Metazoa</taxon>
        <taxon>Spiralia</taxon>
        <taxon>Lophotrochozoa</taxon>
        <taxon>Platyhelminthes</taxon>
        <taxon>Cestoda</taxon>
        <taxon>Eucestoda</taxon>
        <taxon>Cyclophyllidea</taxon>
        <taxon>Taeniidae</taxon>
        <taxon>Taenia</taxon>
    </lineage>
</organism>
<dbReference type="AlphaFoldDB" id="A0A0R3WDE9"/>
<feature type="region of interest" description="Disordered" evidence="1">
    <location>
        <begin position="447"/>
        <end position="487"/>
    </location>
</feature>
<feature type="compositionally biased region" description="Polar residues" evidence="1">
    <location>
        <begin position="286"/>
        <end position="297"/>
    </location>
</feature>
<feature type="compositionally biased region" description="Basic residues" evidence="1">
    <location>
        <begin position="539"/>
        <end position="553"/>
    </location>
</feature>
<evidence type="ECO:0000313" key="3">
    <source>
        <dbReference type="EMBL" id="VDK41028.1"/>
    </source>
</evidence>
<feature type="compositionally biased region" description="Low complexity" evidence="1">
    <location>
        <begin position="588"/>
        <end position="599"/>
    </location>
</feature>
<dbReference type="InterPro" id="IPR047250">
    <property type="entry name" value="BRCT_p53bp1-like_rpt2"/>
</dbReference>
<feature type="compositionally biased region" description="Basic residues" evidence="1">
    <location>
        <begin position="600"/>
        <end position="614"/>
    </location>
</feature>
<dbReference type="CDD" id="cd20383">
    <property type="entry name" value="Tudor_53BP1"/>
    <property type="match status" value="1"/>
</dbReference>
<dbReference type="WBParaSite" id="TASK_0000878901-mRNA-1">
    <property type="protein sequence ID" value="TASK_0000878901-mRNA-1"/>
    <property type="gene ID" value="TASK_0000878901"/>
</dbReference>
<dbReference type="EMBL" id="UYRS01018891">
    <property type="protein sequence ID" value="VDK41028.1"/>
    <property type="molecule type" value="Genomic_DNA"/>
</dbReference>
<dbReference type="InterPro" id="IPR036420">
    <property type="entry name" value="BRCT_dom_sf"/>
</dbReference>
<dbReference type="InterPro" id="IPR015125">
    <property type="entry name" value="53-BP1_Tudor"/>
</dbReference>
<feature type="compositionally biased region" description="Polar residues" evidence="1">
    <location>
        <begin position="626"/>
        <end position="640"/>
    </location>
</feature>
<feature type="region of interest" description="Disordered" evidence="1">
    <location>
        <begin position="501"/>
        <end position="573"/>
    </location>
</feature>
<dbReference type="STRING" id="60517.A0A0R3WDE9"/>
<evidence type="ECO:0000259" key="2">
    <source>
        <dbReference type="Pfam" id="PF09038"/>
    </source>
</evidence>
<name>A0A0R3WDE9_TAEAS</name>
<dbReference type="SUPFAM" id="SSF52113">
    <property type="entry name" value="BRCT domain"/>
    <property type="match status" value="1"/>
</dbReference>
<feature type="region of interest" description="Disordered" evidence="1">
    <location>
        <begin position="588"/>
        <end position="655"/>
    </location>
</feature>
<feature type="compositionally biased region" description="Low complexity" evidence="1">
    <location>
        <begin position="85"/>
        <end position="105"/>
    </location>
</feature>
<evidence type="ECO:0000256" key="1">
    <source>
        <dbReference type="SAM" id="MobiDB-lite"/>
    </source>
</evidence>
<reference evidence="5" key="1">
    <citation type="submission" date="2017-02" db="UniProtKB">
        <authorList>
            <consortium name="WormBaseParasite"/>
        </authorList>
    </citation>
    <scope>IDENTIFICATION</scope>
</reference>
<sequence length="1015" mass="111666">MPFGIHRRIQPTVTIQLAASLAKLHFQLHSQLSEEIKVSGNTRTTNPLRVDRIDKILSPAPSGRASVSAAPSKHVQRSSTDSLISTSAGGTTTNTTSNRTTRSGSDLFKSDSSGFSKPLVPPRKWRNTVFTSTGTDDHEVSPTFSCTLSLSVLRHFPEVEKTDIVEFKVPDFTKTVTWQSRMRRRDEGAAAAVSEAANVLADSLDDWLRELLTSDSEEPQLSYKRTPATVIARRQSIFDARVSSSSSEYFLPRKTLSHPNSLLMDTSFDSHNFPSHSTISDPGPQSGATPHPVTSSDTKTRKKAAWPSTPSVSEDKPEVNTGVLVYAKWCVNKLFHAGRIIGNPDEDRFRVLFDDNSKLIVPGKNIILVDLLPIGADVYADISDSNEFEDGYLVLDHVVGTTPLSYIVKRIEDNEVFQLERRQVAIPLELVKRLLAAGQILPMDRRSDISSATSDTPSLISPTCSSSSPIQCASPRGVSSKGVTLGASVGSSVRRKRVFTELGRSAEHAAPAKRLTRGKTASQQQRRDPSVPASSPTSRRLRSAKHQRTRSRAKASTQRQEFKRKHSGFSRRDSQIWIVGRRVVAQASRASARFSSASRSRSRPKRAPHTRSSRKQQQQSPPPPDNTITSSPSELTTEASTEQREMSSPVVPALPRLSSESPALVKDQFMFPVGSEEFRQTCRLYRIPLPHPDLFSQWYIVRTSGVNPTDSKGIQITFNSPRARTQFSACENATFLRLLISAGGGQNIEIFEADCVSPTGRLVGTEERNVVSEENHPRIALIAPSAKRTVKFLQGLATLGRVPLLHPAWLLDACFLAAGKKPLVADSEVASKIANLGIKPAYIPFELLRLSPRTLYELPRGVDKITNRTVLPDVVPAWFIEPVAAFRPKTLIALGGYTSSRIVAVVTDDFRGFGEGWLSILRHAMYTASGPPAGDKMPSIIASAESVDQLNRLRAMGNPFTSKSNIVLVDQGRIPKTKVSQIESMGFTVINQEFLIQSLIHGRMLDLKYGTMWKT</sequence>
<dbReference type="SUPFAM" id="SSF63748">
    <property type="entry name" value="Tudor/PWWP/MBT"/>
    <property type="match status" value="1"/>
</dbReference>
<protein>
    <submittedName>
        <fullName evidence="5">53-BP1_Tudor domain-containing protein</fullName>
    </submittedName>
</protein>
<dbReference type="Gene3D" id="2.30.30.140">
    <property type="match status" value="1"/>
</dbReference>
<feature type="region of interest" description="Disordered" evidence="1">
    <location>
        <begin position="59"/>
        <end position="115"/>
    </location>
</feature>
<feature type="domain" description="Tumour suppressor p53-binding protein-1 Tudor" evidence="2">
    <location>
        <begin position="322"/>
        <end position="433"/>
    </location>
</feature>
<proteinExistence type="predicted"/>
<gene>
    <name evidence="3" type="ORF">TASK_LOCUS8790</name>
</gene>
<dbReference type="OrthoDB" id="6276287at2759"/>
<keyword evidence="4" id="KW-1185">Reference proteome</keyword>
<feature type="region of interest" description="Disordered" evidence="1">
    <location>
        <begin position="273"/>
        <end position="315"/>
    </location>
</feature>
<evidence type="ECO:0000313" key="4">
    <source>
        <dbReference type="Proteomes" id="UP000282613"/>
    </source>
</evidence>
<accession>A0A0R3WDE9</accession>
<feature type="compositionally biased region" description="Low complexity" evidence="1">
    <location>
        <begin position="456"/>
        <end position="470"/>
    </location>
</feature>